<reference evidence="3 4" key="1">
    <citation type="journal article" date="2018" name="BMC Genomics">
        <title>Whole genome analysis reveals the diversity and evolutionary relationships between necrotic enteritis-causing strains of Clostridium perfringens.</title>
        <authorList>
            <person name="Lacey J.A."/>
            <person name="Allnutt T.R."/>
            <person name="Vezina B."/>
            <person name="Van T.T.H."/>
            <person name="Stent T."/>
            <person name="Han X."/>
            <person name="Rood J.I."/>
            <person name="Wade B."/>
            <person name="Keyburn A.L."/>
            <person name="Seeman T."/>
            <person name="Chen H."/>
            <person name="Haring V."/>
            <person name="Johanesen P.A."/>
            <person name="Lyras D."/>
            <person name="Moore R.J."/>
        </authorList>
    </citation>
    <scope>NUCLEOTIDE SEQUENCE [LARGE SCALE GENOMIC DNA]</scope>
    <source>
        <strain evidence="3 4">EUR-NE15</strain>
    </source>
</reference>
<proteinExistence type="inferred from homology"/>
<comment type="caution">
    <text evidence="3">The sequence shown here is derived from an EMBL/GenBank/DDBJ whole genome shotgun (WGS) entry which is preliminary data.</text>
</comment>
<evidence type="ECO:0000256" key="2">
    <source>
        <dbReference type="SAM" id="Coils"/>
    </source>
</evidence>
<dbReference type="GO" id="GO:0003677">
    <property type="term" value="F:DNA binding"/>
    <property type="evidence" value="ECO:0007669"/>
    <property type="project" value="InterPro"/>
</dbReference>
<dbReference type="CDD" id="cd17242">
    <property type="entry name" value="MobM_relaxase"/>
    <property type="match status" value="1"/>
</dbReference>
<evidence type="ECO:0000313" key="4">
    <source>
        <dbReference type="Proteomes" id="UP000247117"/>
    </source>
</evidence>
<evidence type="ECO:0000256" key="1">
    <source>
        <dbReference type="ARBA" id="ARBA00010657"/>
    </source>
</evidence>
<dbReference type="AlphaFoldDB" id="A0AB37C0D9"/>
<dbReference type="Pfam" id="PF01076">
    <property type="entry name" value="Mob_Pre"/>
    <property type="match status" value="1"/>
</dbReference>
<evidence type="ECO:0000313" key="3">
    <source>
        <dbReference type="EMBL" id="PWX36145.1"/>
    </source>
</evidence>
<organism evidence="3 4">
    <name type="scientific">Clostridium perfringens</name>
    <dbReference type="NCBI Taxonomy" id="1502"/>
    <lineage>
        <taxon>Bacteria</taxon>
        <taxon>Bacillati</taxon>
        <taxon>Bacillota</taxon>
        <taxon>Clostridia</taxon>
        <taxon>Eubacteriales</taxon>
        <taxon>Clostridiaceae</taxon>
        <taxon>Clostridium</taxon>
    </lineage>
</organism>
<gene>
    <name evidence="3" type="ORF">CYK91_16375</name>
</gene>
<sequence length="403" mass="48326">MIYSTPNHDVLRRFKDMEFAWNAQKNKMSDIKGKENEQERKGLIRNKDIDLSKTHLNYDLVESNFNLYQRIKKRVEKVRENSRIQKNSVVDVSNIITLNKEQFEEWGEDKSKEYFREVYNYFCDEFGKENVVSAKVHMDETTPHMHLHFVPIKDGKLQCRSVLNQSRFNKVHSNAPKYLQEKGFKVVRGNGKTKERGNIDNIHEYKKEIENILLNELENLKIDLEAHRGALNEILDLEHLEYKKTLLTGEIKLKNDIFDSMVSTIKSLTVENNDLKENLKSKDKKIEKIKNELKSMDFKLTEKEYLISKLNKRKRDVKEELRKEYEDQLDEHMNDWFKVKELQREIFKIEVENKEIKKDLVRYRNLYEQQEKIINSNPELKKLYLKSIPLEKENKNKKYSMSL</sequence>
<comment type="similarity">
    <text evidence="1">Belongs to the plasmid mobilization pre family.</text>
</comment>
<dbReference type="EMBL" id="PJTB01000027">
    <property type="protein sequence ID" value="PWX36145.1"/>
    <property type="molecule type" value="Genomic_DNA"/>
</dbReference>
<feature type="coiled-coil region" evidence="2">
    <location>
        <begin position="265"/>
        <end position="373"/>
    </location>
</feature>
<protein>
    <submittedName>
        <fullName evidence="3">Recombinase</fullName>
    </submittedName>
</protein>
<dbReference type="InterPro" id="IPR001668">
    <property type="entry name" value="Mob_Pre"/>
</dbReference>
<name>A0AB37C0D9_CLOPF</name>
<dbReference type="NCBIfam" id="NF041497">
    <property type="entry name" value="MobV"/>
    <property type="match status" value="1"/>
</dbReference>
<dbReference type="GO" id="GO:0006310">
    <property type="term" value="P:DNA recombination"/>
    <property type="evidence" value="ECO:0007669"/>
    <property type="project" value="InterPro"/>
</dbReference>
<dbReference type="Proteomes" id="UP000247117">
    <property type="component" value="Unassembled WGS sequence"/>
</dbReference>
<dbReference type="Gene3D" id="3.30.930.30">
    <property type="match status" value="1"/>
</dbReference>
<accession>A0AB37C0D9</accession>
<keyword evidence="2" id="KW-0175">Coiled coil</keyword>